<dbReference type="SMART" id="SM00530">
    <property type="entry name" value="HTH_XRE"/>
    <property type="match status" value="1"/>
</dbReference>
<name>A0ABN2EKV7_9ACTN</name>
<dbReference type="InterPro" id="IPR019734">
    <property type="entry name" value="TPR_rpt"/>
</dbReference>
<protein>
    <submittedName>
        <fullName evidence="4">Tetratricopeptide repeat protein</fullName>
    </submittedName>
</protein>
<dbReference type="PRINTS" id="PR00364">
    <property type="entry name" value="DISEASERSIST"/>
</dbReference>
<proteinExistence type="predicted"/>
<evidence type="ECO:0000313" key="5">
    <source>
        <dbReference type="Proteomes" id="UP001500393"/>
    </source>
</evidence>
<evidence type="ECO:0000256" key="2">
    <source>
        <dbReference type="SAM" id="MobiDB-lite"/>
    </source>
</evidence>
<accession>A0ABN2EKV7</accession>
<feature type="domain" description="HTH cro/C1-type" evidence="3">
    <location>
        <begin position="39"/>
        <end position="95"/>
    </location>
</feature>
<comment type="caution">
    <text evidence="4">The sequence shown here is derived from an EMBL/GenBank/DDBJ whole genome shotgun (WGS) entry which is preliminary data.</text>
</comment>
<keyword evidence="1" id="KW-0175">Coiled coil</keyword>
<dbReference type="CDD" id="cd00093">
    <property type="entry name" value="HTH_XRE"/>
    <property type="match status" value="1"/>
</dbReference>
<dbReference type="SUPFAM" id="SSF47413">
    <property type="entry name" value="lambda repressor-like DNA-binding domains"/>
    <property type="match status" value="1"/>
</dbReference>
<gene>
    <name evidence="4" type="ORF">GCM10009789_75710</name>
</gene>
<dbReference type="InterPro" id="IPR027417">
    <property type="entry name" value="P-loop_NTPase"/>
</dbReference>
<feature type="region of interest" description="Disordered" evidence="2">
    <location>
        <begin position="12"/>
        <end position="36"/>
    </location>
</feature>
<dbReference type="SUPFAM" id="SSF48452">
    <property type="entry name" value="TPR-like"/>
    <property type="match status" value="1"/>
</dbReference>
<dbReference type="SUPFAM" id="SSF52540">
    <property type="entry name" value="P-loop containing nucleoside triphosphate hydrolases"/>
    <property type="match status" value="1"/>
</dbReference>
<dbReference type="Gene3D" id="3.40.50.300">
    <property type="entry name" value="P-loop containing nucleotide triphosphate hydrolases"/>
    <property type="match status" value="1"/>
</dbReference>
<dbReference type="Pfam" id="PF13560">
    <property type="entry name" value="HTH_31"/>
    <property type="match status" value="1"/>
</dbReference>
<dbReference type="SUPFAM" id="SSF81901">
    <property type="entry name" value="HCP-like"/>
    <property type="match status" value="1"/>
</dbReference>
<reference evidence="4 5" key="1">
    <citation type="journal article" date="2019" name="Int. J. Syst. Evol. Microbiol.">
        <title>The Global Catalogue of Microorganisms (GCM) 10K type strain sequencing project: providing services to taxonomists for standard genome sequencing and annotation.</title>
        <authorList>
            <consortium name="The Broad Institute Genomics Platform"/>
            <consortium name="The Broad Institute Genome Sequencing Center for Infectious Disease"/>
            <person name="Wu L."/>
            <person name="Ma J."/>
        </authorList>
    </citation>
    <scope>NUCLEOTIDE SEQUENCE [LARGE SCALE GENOMIC DNA]</scope>
    <source>
        <strain evidence="4 5">JCM 14969</strain>
    </source>
</reference>
<dbReference type="PROSITE" id="PS50943">
    <property type="entry name" value="HTH_CROC1"/>
    <property type="match status" value="1"/>
</dbReference>
<dbReference type="Pfam" id="PF13374">
    <property type="entry name" value="TPR_10"/>
    <property type="match status" value="1"/>
</dbReference>
<dbReference type="InterPro" id="IPR011990">
    <property type="entry name" value="TPR-like_helical_dom_sf"/>
</dbReference>
<dbReference type="PANTHER" id="PTHR47691:SF3">
    <property type="entry name" value="HTH-TYPE TRANSCRIPTIONAL REGULATOR RV0890C-RELATED"/>
    <property type="match status" value="1"/>
</dbReference>
<evidence type="ECO:0000256" key="1">
    <source>
        <dbReference type="SAM" id="Coils"/>
    </source>
</evidence>
<feature type="coiled-coil region" evidence="1">
    <location>
        <begin position="569"/>
        <end position="596"/>
    </location>
</feature>
<dbReference type="InterPro" id="IPR010982">
    <property type="entry name" value="Lambda_DNA-bd_dom_sf"/>
</dbReference>
<dbReference type="EMBL" id="BAAAOS010000058">
    <property type="protein sequence ID" value="GAA1610202.1"/>
    <property type="molecule type" value="Genomic_DNA"/>
</dbReference>
<dbReference type="Gene3D" id="1.10.260.40">
    <property type="entry name" value="lambda repressor-like DNA-binding domains"/>
    <property type="match status" value="1"/>
</dbReference>
<organism evidence="4 5">
    <name type="scientific">Kribbella sancticallisti</name>
    <dbReference type="NCBI Taxonomy" id="460087"/>
    <lineage>
        <taxon>Bacteria</taxon>
        <taxon>Bacillati</taxon>
        <taxon>Actinomycetota</taxon>
        <taxon>Actinomycetes</taxon>
        <taxon>Propionibacteriales</taxon>
        <taxon>Kribbellaceae</taxon>
        <taxon>Kribbella</taxon>
    </lineage>
</organism>
<dbReference type="InterPro" id="IPR001387">
    <property type="entry name" value="Cro/C1-type_HTH"/>
</dbReference>
<keyword evidence="5" id="KW-1185">Reference proteome</keyword>
<sequence length="853" mass="91576">MWMATATHKVGDWVGRPLPSDGSRRGSDDAQATGFGDLLRRHRRDAGLSQEGLAELAGLSVDAIAALERGRRRAPRPHTLRLLGDALHLGALDRAELTAAARRDGDAGPRTAMRPLPVAANELVGRGDDLAEAGRLIGERVTRLLTLSGPGGVGKTRLALAIAGGVGSKFDDGVCWVPLAPVSDAGAVAPAVAASTGLHPLDGVRLVEEIGEQIGRRSLLLVLDNCEHVVADAAQVCSALLERCPNLSILASSRELLRVPGESVFVVPPLGLPESDEQSDRAPAVKLFVERATARGHEPVEQFEQVARVVRRLEGMPLAIELAAARTNVLTVEELATELETSFAILSSSSLAGGSSTATPRQQSLYGAIEWSHDLLTPAERELFATMSVFVGGWTLNAAAAVLAGTVAPGPLERARALDLTSRLVDKSLIRVSRDRGIARYDMLAVIREFAAGKLTAASREQETARHHAAFYTALAEEAEAHLRGANQADWLDRLDGELDNVRAAMNWALRSGSAGEAVRLASGLWLFCYLRGHYAEGGEWLERALAVADSPGVGAQYKAKASLGAGMLAFLQCEYDVATARLESALAQYKELDDTAGTALVMQRLGSVARERGDYLAAENLHCQSYDLFESLSDRSGMSWAHNQLGFVAWLRGDLEIGARRCRRARDSFRVLGDGEGLAWSLISLGAIAQYSGDLTEAEDLLQESLALSQRLGYREGVAWSLNLLGIVERRRGFTDRAVHLLDESLAEHRDLGDRWRSASVLEELATVAQQRNRTEYAAFLIGAADGIREVIGAPVPEVEKADQLATRRAIEQTLDRRAFRAAWSAGRAAPLAAVADGYPGPSASPDRSHRL</sequence>
<dbReference type="Gene3D" id="1.25.40.10">
    <property type="entry name" value="Tetratricopeptide repeat domain"/>
    <property type="match status" value="1"/>
</dbReference>
<dbReference type="Proteomes" id="UP001500393">
    <property type="component" value="Unassembled WGS sequence"/>
</dbReference>
<evidence type="ECO:0000259" key="3">
    <source>
        <dbReference type="PROSITE" id="PS50943"/>
    </source>
</evidence>
<evidence type="ECO:0000313" key="4">
    <source>
        <dbReference type="EMBL" id="GAA1610202.1"/>
    </source>
</evidence>
<dbReference type="SMART" id="SM00028">
    <property type="entry name" value="TPR"/>
    <property type="match status" value="4"/>
</dbReference>
<dbReference type="Pfam" id="PF13424">
    <property type="entry name" value="TPR_12"/>
    <property type="match status" value="2"/>
</dbReference>
<dbReference type="PANTHER" id="PTHR47691">
    <property type="entry name" value="REGULATOR-RELATED"/>
    <property type="match status" value="1"/>
</dbReference>